<dbReference type="EMBL" id="CAXAMN010000276">
    <property type="protein sequence ID" value="CAK8987418.1"/>
    <property type="molecule type" value="Genomic_DNA"/>
</dbReference>
<dbReference type="SUPFAM" id="SSF52540">
    <property type="entry name" value="P-loop containing nucleoside triphosphate hydrolases"/>
    <property type="match status" value="1"/>
</dbReference>
<sequence length="1119" mass="125657">AIEDRAQRSKALAARRFLLNQEDCSYVQFEAEHHEFLEKHPAATERQRRRRLQFIEAPAVETAAWPHLFFSDGMCLTAVRNTDIRRRGRAAGPTLEEFVRGRPRSRADSEDEEEDNADGQRHSVKRAYAALAVCARIGYGSSYEVLHFAYDLTLWSALGAKKRTSTDWDIPMRVLIKGHSFSPLYWRSVHWALIDLVRQMGYPKVFWTMSPYEFSMPYHAWLLDELAKDLRGRLHLAVPESLHVTHVLLQVIRGLLAGKTGVRSKDPWKRHLLQALDADGRPHPVQVFLRVEFQDGTRKAPTQDYHGSGRPHVHVLIFCSSAAVAAMSLPQAVSAAMPEPEDEADIFPGVVRSSQCDRSGRSGWPVESQDNRWDAEAKKLRLRHPPADHARGLRPFFVDVLDALRCHQDFQFADDDGALRAYVAKYVSKFSDASQEEWLNDKASGDSIAATVLCRYKPLEPEMALQMFGARFRQWFVTTETRGKRDFVVPWPEKDLQPKEVQLYMDAGWAAGKISLLDFLRKTGSNGQILAWLKKLHAASGSDESLGDFAAQYSVQGEKVVAAECLSKFNDLFFGQWLMLHVPFTDPRDFVVPVAAQLAKVPEEHRCFAMAMLCEHPIALAMWHSEAAIEEELRMEATSKPFVQTTLAMIAAHRQLVQDYVAGRLDAAAEAAAREAAKEQARPDGAGHLLAFNRQQRHLQGRVDEAVDRSLRARCAESEAAADELLEQAYKDGKIFVCTGGPGTGKTTVALACLTRAVELGGKVLFAYPTNRQASRMRARLPEEVAVDTYHAAFGLDEEPGSVVVALSHYDLVLIDEISHLQAEHFEHICRLWNQADNLPAILLTGDELQLSGFGERRAWHSRMWKGMTFRAKLHEVYRCKDPEFNAILQELRTSRPSAKTLKWLQKRKAWTPPHKLDVSAARKLLKSHPDTVVLTCTRKGAQTINELALQALFPRFPPLAVLDGDVASNPENYHEGALLEDLRALRPLRLPIFKGMRAVFTRNVRKDVDFVNGMDCVVQGSVGRTKAVEVLTATNHRVMVWPWTEPELGNLSYYPLKAGYADTIIKYQGAELKHVTAFLDCPGIPGAAYTALRRVSFGKDLLVGGVVTAAHFQPVDES</sequence>
<comment type="caution">
    <text evidence="2">The sequence shown here is derived from an EMBL/GenBank/DDBJ whole genome shotgun (WGS) entry which is preliminary data.</text>
</comment>
<feature type="non-terminal residue" evidence="2">
    <location>
        <position position="1"/>
    </location>
</feature>
<keyword evidence="3" id="KW-1185">Reference proteome</keyword>
<dbReference type="Pfam" id="PF13604">
    <property type="entry name" value="AAA_30"/>
    <property type="match status" value="1"/>
</dbReference>
<reference evidence="2 3" key="1">
    <citation type="submission" date="2024-02" db="EMBL/GenBank/DDBJ databases">
        <authorList>
            <person name="Chen Y."/>
            <person name="Shah S."/>
            <person name="Dougan E. K."/>
            <person name="Thang M."/>
            <person name="Chan C."/>
        </authorList>
    </citation>
    <scope>NUCLEOTIDE SEQUENCE [LARGE SCALE GENOMIC DNA]</scope>
</reference>
<organism evidence="2 3">
    <name type="scientific">Durusdinium trenchii</name>
    <dbReference type="NCBI Taxonomy" id="1381693"/>
    <lineage>
        <taxon>Eukaryota</taxon>
        <taxon>Sar</taxon>
        <taxon>Alveolata</taxon>
        <taxon>Dinophyceae</taxon>
        <taxon>Suessiales</taxon>
        <taxon>Symbiodiniaceae</taxon>
        <taxon>Durusdinium</taxon>
    </lineage>
</organism>
<accession>A0ABP0HB11</accession>
<name>A0ABP0HB11_9DINO</name>
<dbReference type="Proteomes" id="UP001642484">
    <property type="component" value="Unassembled WGS sequence"/>
</dbReference>
<proteinExistence type="predicted"/>
<feature type="compositionally biased region" description="Basic and acidic residues" evidence="1">
    <location>
        <begin position="97"/>
        <end position="108"/>
    </location>
</feature>
<evidence type="ECO:0000313" key="2">
    <source>
        <dbReference type="EMBL" id="CAK8987418.1"/>
    </source>
</evidence>
<evidence type="ECO:0008006" key="4">
    <source>
        <dbReference type="Google" id="ProtNLM"/>
    </source>
</evidence>
<evidence type="ECO:0000256" key="1">
    <source>
        <dbReference type="SAM" id="MobiDB-lite"/>
    </source>
</evidence>
<feature type="region of interest" description="Disordered" evidence="1">
    <location>
        <begin position="95"/>
        <end position="121"/>
    </location>
</feature>
<evidence type="ECO:0000313" key="3">
    <source>
        <dbReference type="Proteomes" id="UP001642484"/>
    </source>
</evidence>
<protein>
    <recommendedName>
        <fullName evidence="4">DNA helicase</fullName>
    </recommendedName>
</protein>
<dbReference type="InterPro" id="IPR027417">
    <property type="entry name" value="P-loop_NTPase"/>
</dbReference>
<gene>
    <name evidence="2" type="ORF">CCMP2556_LOCUS870</name>
</gene>
<dbReference type="Gene3D" id="3.40.50.300">
    <property type="entry name" value="P-loop containing nucleotide triphosphate hydrolases"/>
    <property type="match status" value="1"/>
</dbReference>